<dbReference type="RefSeq" id="WP_121977459.1">
    <property type="nucleotide sequence ID" value="NZ_JBHTLH010000017.1"/>
</dbReference>
<comment type="caution">
    <text evidence="3">The sequence shown here is derived from an EMBL/GenBank/DDBJ whole genome shotgun (WGS) entry which is preliminary data.</text>
</comment>
<sequence length="380" mass="44663">MLVAQLNGRLIEADQIDSQSKTKKLAYVCPQCHQPVIFKHGHCRIAHFSHLSRTACPFSENESQIHLAGKLRLKTDMLALGYSAVLERIFPQIDQRADVFVPDLETVLEYQCSPISFDSIKRRTQGYLKVAKRVIWILGPRYESMHYQCEMIAKFAKYHRQLGFYFICYLEKEGYFRLHFQLREMAGKLIGETQNFLNLAALLAYLKRPPRSVQPRFLGQKTVRRQLLKQLQQIQRCNLTGRHTYLPAVTDCYAFQKLFIGCPLICHGNRTGNLPIFRRSILCWRVWLMLRLFDGSRLTMSDRLLTGLFEISYDQFKIDFAQISDSKPFFKAEFRQFLIQLHDQGYLRQTVTGIQILKWPVWFTDYDQKRLFIMTAPRLL</sequence>
<evidence type="ECO:0000259" key="2">
    <source>
        <dbReference type="Pfam" id="PF25164"/>
    </source>
</evidence>
<dbReference type="EMBL" id="JBHTLH010000017">
    <property type="protein sequence ID" value="MFD1124934.1"/>
    <property type="molecule type" value="Genomic_DNA"/>
</dbReference>
<dbReference type="Pfam" id="PF25164">
    <property type="entry name" value="CoiA_N"/>
    <property type="match status" value="1"/>
</dbReference>
<reference evidence="4" key="1">
    <citation type="journal article" date="2019" name="Int. J. Syst. Evol. Microbiol.">
        <title>The Global Catalogue of Microorganisms (GCM) 10K type strain sequencing project: providing services to taxonomists for standard genome sequencing and annotation.</title>
        <authorList>
            <consortium name="The Broad Institute Genomics Platform"/>
            <consortium name="The Broad Institute Genome Sequencing Center for Infectious Disease"/>
            <person name="Wu L."/>
            <person name="Ma J."/>
        </authorList>
    </citation>
    <scope>NUCLEOTIDE SEQUENCE [LARGE SCALE GENOMIC DNA]</scope>
    <source>
        <strain evidence="4">CCUG 71848</strain>
    </source>
</reference>
<feature type="domain" description="Competence protein CoiA nuclease-like" evidence="1">
    <location>
        <begin position="62"/>
        <end position="183"/>
    </location>
</feature>
<name>A0ABW3PHT5_9LACO</name>
<accession>A0ABW3PHT5</accession>
<keyword evidence="4" id="KW-1185">Reference proteome</keyword>
<evidence type="ECO:0000313" key="3">
    <source>
        <dbReference type="EMBL" id="MFD1124934.1"/>
    </source>
</evidence>
<dbReference type="Pfam" id="PF06054">
    <property type="entry name" value="CoiA_nuc"/>
    <property type="match status" value="1"/>
</dbReference>
<organism evidence="3 4">
    <name type="scientific">Lentilactobacillus raoultii</name>
    <dbReference type="NCBI Taxonomy" id="1987503"/>
    <lineage>
        <taxon>Bacteria</taxon>
        <taxon>Bacillati</taxon>
        <taxon>Bacillota</taxon>
        <taxon>Bacilli</taxon>
        <taxon>Lactobacillales</taxon>
        <taxon>Lactobacillaceae</taxon>
        <taxon>Lentilactobacillus</taxon>
    </lineage>
</organism>
<evidence type="ECO:0000313" key="4">
    <source>
        <dbReference type="Proteomes" id="UP001597156"/>
    </source>
</evidence>
<evidence type="ECO:0000259" key="1">
    <source>
        <dbReference type="Pfam" id="PF06054"/>
    </source>
</evidence>
<dbReference type="InterPro" id="IPR057253">
    <property type="entry name" value="CoiA-like_N"/>
</dbReference>
<feature type="domain" description="Competence protein CoiA-like N-terminal" evidence="2">
    <location>
        <begin position="20"/>
        <end position="59"/>
    </location>
</feature>
<dbReference type="Proteomes" id="UP001597156">
    <property type="component" value="Unassembled WGS sequence"/>
</dbReference>
<proteinExistence type="predicted"/>
<dbReference type="InterPro" id="IPR010330">
    <property type="entry name" value="CoiA_nuc"/>
</dbReference>
<protein>
    <submittedName>
        <fullName evidence="3">Competence protein CoiA</fullName>
    </submittedName>
</protein>
<gene>
    <name evidence="3" type="ORF">ACFQ22_06075</name>
</gene>